<dbReference type="GeneID" id="100907604"/>
<feature type="domain" description="RING-type" evidence="6">
    <location>
        <begin position="360"/>
        <end position="394"/>
    </location>
</feature>
<keyword evidence="2 4" id="KW-0863">Zinc-finger</keyword>
<dbReference type="Pfam" id="PF04564">
    <property type="entry name" value="U-box"/>
    <property type="match status" value="1"/>
</dbReference>
<sequence>MKPTNLLNSSLGTTAYCDKVCVDNHGPENLISEDVVTRQNGVLLEHFIRPPVDIDFIFPCVCDIAYIKLKLAKASRAVQRLQVWTQFPGDSNWSKVTTEFDLEPQLVLRCGNVLPRHLTLTDHQLGSQRSVRSIRGVSKLRITILGMKDCVAVSLMGCEAIGLPSSRVPRDHPIFTKLRSPPSSNSAPTRRTPLSSSKPQIEESAKRRRIEDTAAVPEEFLDPITFSVMTIPVALPSGNAVDQSTLDKHVANENRWGRPASDPFTGVALTSKPIVITELKSRIDHFLSATGSTSGVRLADGRNVTRSDISRLVVERIAGHAGEPRNSRTSTNMENAFAEALSSARRILRGDFDNADSRKCPVCKDSGVNYKRGCGHYLCRSCVSKHAESQCTICGAQSTRSSIIKIHGK</sequence>
<dbReference type="CDD" id="cd16660">
    <property type="entry name" value="RING-Ubox_RNF37"/>
    <property type="match status" value="1"/>
</dbReference>
<dbReference type="InterPro" id="IPR001841">
    <property type="entry name" value="Znf_RING"/>
</dbReference>
<dbReference type="RefSeq" id="XP_003741853.1">
    <property type="nucleotide sequence ID" value="XM_003741805.2"/>
</dbReference>
<dbReference type="PANTHER" id="PTHR13492">
    <property type="entry name" value="RING FINGER PROTEIN 37"/>
    <property type="match status" value="1"/>
</dbReference>
<dbReference type="SMART" id="SM00504">
    <property type="entry name" value="Ubox"/>
    <property type="match status" value="1"/>
</dbReference>
<evidence type="ECO:0000259" key="7">
    <source>
        <dbReference type="PROSITE" id="PS51698"/>
    </source>
</evidence>
<dbReference type="InterPro" id="IPR039847">
    <property type="entry name" value="Ubox5"/>
</dbReference>
<keyword evidence="1" id="KW-0479">Metal-binding</keyword>
<dbReference type="GO" id="GO:0008270">
    <property type="term" value="F:zinc ion binding"/>
    <property type="evidence" value="ECO:0007669"/>
    <property type="project" value="UniProtKB-KW"/>
</dbReference>
<dbReference type="GO" id="GO:0000209">
    <property type="term" value="P:protein polyubiquitination"/>
    <property type="evidence" value="ECO:0007669"/>
    <property type="project" value="TreeGrafter"/>
</dbReference>
<protein>
    <submittedName>
        <fullName evidence="9">RING finger protein 37</fullName>
    </submittedName>
</protein>
<dbReference type="InterPro" id="IPR017907">
    <property type="entry name" value="Znf_RING_CS"/>
</dbReference>
<reference evidence="9" key="1">
    <citation type="submission" date="2025-08" db="UniProtKB">
        <authorList>
            <consortium name="RefSeq"/>
        </authorList>
    </citation>
    <scope>IDENTIFICATION</scope>
</reference>
<dbReference type="PROSITE" id="PS51698">
    <property type="entry name" value="U_BOX"/>
    <property type="match status" value="1"/>
</dbReference>
<evidence type="ECO:0000256" key="1">
    <source>
        <dbReference type="ARBA" id="ARBA00022723"/>
    </source>
</evidence>
<dbReference type="Pfam" id="PF19318">
    <property type="entry name" value="DUF5918"/>
    <property type="match status" value="1"/>
</dbReference>
<dbReference type="SUPFAM" id="SSF57850">
    <property type="entry name" value="RING/U-box"/>
    <property type="match status" value="2"/>
</dbReference>
<dbReference type="Proteomes" id="UP000694867">
    <property type="component" value="Unplaced"/>
</dbReference>
<dbReference type="AlphaFoldDB" id="A0AAJ6QRW9"/>
<dbReference type="InterPro" id="IPR003613">
    <property type="entry name" value="Ubox_domain"/>
</dbReference>
<keyword evidence="8" id="KW-1185">Reference proteome</keyword>
<dbReference type="PROSITE" id="PS00518">
    <property type="entry name" value="ZF_RING_1"/>
    <property type="match status" value="1"/>
</dbReference>
<dbReference type="KEGG" id="goe:100907604"/>
<evidence type="ECO:0000313" key="8">
    <source>
        <dbReference type="Proteomes" id="UP000694867"/>
    </source>
</evidence>
<dbReference type="InterPro" id="IPR039925">
    <property type="entry name" value="RNF37_RING-Ubox"/>
</dbReference>
<evidence type="ECO:0000313" key="9">
    <source>
        <dbReference type="RefSeq" id="XP_003741853.1"/>
    </source>
</evidence>
<dbReference type="GO" id="GO:0034450">
    <property type="term" value="F:ubiquitin-ubiquitin ligase activity"/>
    <property type="evidence" value="ECO:0007669"/>
    <property type="project" value="TreeGrafter"/>
</dbReference>
<feature type="compositionally biased region" description="Basic and acidic residues" evidence="5">
    <location>
        <begin position="200"/>
        <end position="209"/>
    </location>
</feature>
<feature type="region of interest" description="Disordered" evidence="5">
    <location>
        <begin position="171"/>
        <end position="209"/>
    </location>
</feature>
<evidence type="ECO:0000256" key="5">
    <source>
        <dbReference type="SAM" id="MobiDB-lite"/>
    </source>
</evidence>
<keyword evidence="3" id="KW-0862">Zinc</keyword>
<evidence type="ECO:0000256" key="3">
    <source>
        <dbReference type="ARBA" id="ARBA00022833"/>
    </source>
</evidence>
<dbReference type="PANTHER" id="PTHR13492:SF2">
    <property type="entry name" value="RING FINGER PROTEIN 37"/>
    <property type="match status" value="1"/>
</dbReference>
<dbReference type="GO" id="GO:0005634">
    <property type="term" value="C:nucleus"/>
    <property type="evidence" value="ECO:0007669"/>
    <property type="project" value="TreeGrafter"/>
</dbReference>
<evidence type="ECO:0000256" key="4">
    <source>
        <dbReference type="PROSITE-ProRule" id="PRU00175"/>
    </source>
</evidence>
<proteinExistence type="predicted"/>
<dbReference type="InterPro" id="IPR013083">
    <property type="entry name" value="Znf_RING/FYVE/PHD"/>
</dbReference>
<dbReference type="Gene3D" id="3.30.40.10">
    <property type="entry name" value="Zinc/RING finger domain, C3HC4 (zinc finger)"/>
    <property type="match status" value="2"/>
</dbReference>
<dbReference type="InterPro" id="IPR045696">
    <property type="entry name" value="Ubox5_N"/>
</dbReference>
<feature type="compositionally biased region" description="Polar residues" evidence="5">
    <location>
        <begin position="181"/>
        <end position="199"/>
    </location>
</feature>
<dbReference type="PROSITE" id="PS50089">
    <property type="entry name" value="ZF_RING_2"/>
    <property type="match status" value="1"/>
</dbReference>
<gene>
    <name evidence="9" type="primary">LOC100907604</name>
</gene>
<feature type="domain" description="U-box" evidence="7">
    <location>
        <begin position="215"/>
        <end position="293"/>
    </location>
</feature>
<evidence type="ECO:0000259" key="6">
    <source>
        <dbReference type="PROSITE" id="PS50089"/>
    </source>
</evidence>
<organism evidence="8 9">
    <name type="scientific">Galendromus occidentalis</name>
    <name type="common">western predatory mite</name>
    <dbReference type="NCBI Taxonomy" id="34638"/>
    <lineage>
        <taxon>Eukaryota</taxon>
        <taxon>Metazoa</taxon>
        <taxon>Ecdysozoa</taxon>
        <taxon>Arthropoda</taxon>
        <taxon>Chelicerata</taxon>
        <taxon>Arachnida</taxon>
        <taxon>Acari</taxon>
        <taxon>Parasitiformes</taxon>
        <taxon>Mesostigmata</taxon>
        <taxon>Gamasina</taxon>
        <taxon>Phytoseioidea</taxon>
        <taxon>Phytoseiidae</taxon>
        <taxon>Typhlodrominae</taxon>
        <taxon>Galendromus</taxon>
    </lineage>
</organism>
<name>A0AAJ6QRW9_9ACAR</name>
<accession>A0AAJ6QRW9</accession>
<evidence type="ECO:0000256" key="2">
    <source>
        <dbReference type="ARBA" id="ARBA00022771"/>
    </source>
</evidence>
<dbReference type="GO" id="GO:0031625">
    <property type="term" value="F:ubiquitin protein ligase binding"/>
    <property type="evidence" value="ECO:0007669"/>
    <property type="project" value="TreeGrafter"/>
</dbReference>